<accession>A0A367KZU8</accession>
<dbReference type="EMBL" id="LKCN02000024">
    <property type="protein sequence ID" value="RCI07700.1"/>
    <property type="molecule type" value="Genomic_DNA"/>
</dbReference>
<gene>
    <name evidence="2" type="ORF">L249_5675</name>
</gene>
<proteinExistence type="predicted"/>
<evidence type="ECO:0000313" key="2">
    <source>
        <dbReference type="EMBL" id="RCI07700.1"/>
    </source>
</evidence>
<protein>
    <submittedName>
        <fullName evidence="2">Uncharacterized protein</fullName>
    </submittedName>
</protein>
<sequence length="67" mass="7634">VGKKGPNEVICGAKGKEEGGKKEVEMDEELTNREGDHVIEKKKRNHKVRKANANDSSKYFSRYFKPL</sequence>
<dbReference type="Proteomes" id="UP000253664">
    <property type="component" value="Unassembled WGS sequence"/>
</dbReference>
<feature type="compositionally biased region" description="Basic and acidic residues" evidence="1">
    <location>
        <begin position="14"/>
        <end position="28"/>
    </location>
</feature>
<evidence type="ECO:0000313" key="3">
    <source>
        <dbReference type="Proteomes" id="UP000253664"/>
    </source>
</evidence>
<feature type="non-terminal residue" evidence="2">
    <location>
        <position position="1"/>
    </location>
</feature>
<organism evidence="2 3">
    <name type="scientific">Ophiocordyceps polyrhachis-furcata BCC 54312</name>
    <dbReference type="NCBI Taxonomy" id="1330021"/>
    <lineage>
        <taxon>Eukaryota</taxon>
        <taxon>Fungi</taxon>
        <taxon>Dikarya</taxon>
        <taxon>Ascomycota</taxon>
        <taxon>Pezizomycotina</taxon>
        <taxon>Sordariomycetes</taxon>
        <taxon>Hypocreomycetidae</taxon>
        <taxon>Hypocreales</taxon>
        <taxon>Ophiocordycipitaceae</taxon>
        <taxon>Ophiocordyceps</taxon>
    </lineage>
</organism>
<comment type="caution">
    <text evidence="2">The sequence shown here is derived from an EMBL/GenBank/DDBJ whole genome shotgun (WGS) entry which is preliminary data.</text>
</comment>
<name>A0A367KZU8_9HYPO</name>
<reference evidence="2 3" key="1">
    <citation type="journal article" date="2015" name="BMC Genomics">
        <title>Insights from the genome of Ophiocordyceps polyrhachis-furcata to pathogenicity and host specificity in insect fungi.</title>
        <authorList>
            <person name="Wichadakul D."/>
            <person name="Kobmoo N."/>
            <person name="Ingsriswang S."/>
            <person name="Tangphatsornruang S."/>
            <person name="Chantasingh D."/>
            <person name="Luangsa-ard J.J."/>
            <person name="Eurwilaichitr L."/>
        </authorList>
    </citation>
    <scope>NUCLEOTIDE SEQUENCE [LARGE SCALE GENOMIC DNA]</scope>
    <source>
        <strain evidence="2 3">BCC 54312</strain>
    </source>
</reference>
<dbReference type="AlphaFoldDB" id="A0A367KZU8"/>
<feature type="region of interest" description="Disordered" evidence="1">
    <location>
        <begin position="1"/>
        <end position="28"/>
    </location>
</feature>
<evidence type="ECO:0000256" key="1">
    <source>
        <dbReference type="SAM" id="MobiDB-lite"/>
    </source>
</evidence>
<keyword evidence="3" id="KW-1185">Reference proteome</keyword>